<keyword evidence="1" id="KW-0472">Membrane</keyword>
<dbReference type="RefSeq" id="WP_218317884.1">
    <property type="nucleotide sequence ID" value="NZ_JAGSPB010000003.1"/>
</dbReference>
<dbReference type="InterPro" id="IPR021836">
    <property type="entry name" value="DUF3429"/>
</dbReference>
<feature type="transmembrane region" description="Helical" evidence="1">
    <location>
        <begin position="37"/>
        <end position="59"/>
    </location>
</feature>
<evidence type="ECO:0000313" key="3">
    <source>
        <dbReference type="Proteomes" id="UP000699975"/>
    </source>
</evidence>
<gene>
    <name evidence="2" type="ORF">KCG45_13825</name>
</gene>
<keyword evidence="1" id="KW-0812">Transmembrane</keyword>
<protein>
    <submittedName>
        <fullName evidence="2">DUF3429 domain-containing protein</fullName>
    </submittedName>
</protein>
<comment type="caution">
    <text evidence="2">The sequence shown here is derived from an EMBL/GenBank/DDBJ whole genome shotgun (WGS) entry which is preliminary data.</text>
</comment>
<evidence type="ECO:0000313" key="2">
    <source>
        <dbReference type="EMBL" id="MBV7267261.1"/>
    </source>
</evidence>
<dbReference type="Proteomes" id="UP000699975">
    <property type="component" value="Unassembled WGS sequence"/>
</dbReference>
<dbReference type="Pfam" id="PF11911">
    <property type="entry name" value="DUF3429"/>
    <property type="match status" value="1"/>
</dbReference>
<reference evidence="2 3" key="1">
    <citation type="submission" date="2021-04" db="EMBL/GenBank/DDBJ databases">
        <authorList>
            <person name="Pira H."/>
            <person name="Risdian C."/>
            <person name="Wink J."/>
        </authorList>
    </citation>
    <scope>NUCLEOTIDE SEQUENCE [LARGE SCALE GENOMIC DNA]</scope>
    <source>
        <strain evidence="2 3">WH131</strain>
    </source>
</reference>
<accession>A0ABS6SR13</accession>
<proteinExistence type="predicted"/>
<dbReference type="EMBL" id="JAGSPB010000003">
    <property type="protein sequence ID" value="MBV7267261.1"/>
    <property type="molecule type" value="Genomic_DNA"/>
</dbReference>
<keyword evidence="1" id="KW-1133">Transmembrane helix</keyword>
<keyword evidence="3" id="KW-1185">Reference proteome</keyword>
<organism evidence="2 3">
    <name type="scientific">Erythrobacter ani</name>
    <dbReference type="NCBI Taxonomy" id="2827235"/>
    <lineage>
        <taxon>Bacteria</taxon>
        <taxon>Pseudomonadati</taxon>
        <taxon>Pseudomonadota</taxon>
        <taxon>Alphaproteobacteria</taxon>
        <taxon>Sphingomonadales</taxon>
        <taxon>Erythrobacteraceae</taxon>
        <taxon>Erythrobacter/Porphyrobacter group</taxon>
        <taxon>Erythrobacter</taxon>
    </lineage>
</organism>
<feature type="transmembrane region" description="Helical" evidence="1">
    <location>
        <begin position="71"/>
        <end position="94"/>
    </location>
</feature>
<feature type="transmembrane region" description="Helical" evidence="1">
    <location>
        <begin position="100"/>
        <end position="118"/>
    </location>
</feature>
<name>A0ABS6SR13_9SPHN</name>
<feature type="transmembrane region" description="Helical" evidence="1">
    <location>
        <begin position="130"/>
        <end position="150"/>
    </location>
</feature>
<sequence>MDGNTTLTPASRWLGYAGLLPQIICVALAVSGHEYRFSALAGGFAYAAAIFSFLGGVWWGQAIASGKGGAGAYLVAVAPSLLAVALFLPWSFGWEWPGPALIYLGTLIMVSPLVDRALGIAAKDFMRLRVQLSVGLGVLTILLGFVADAIV</sequence>
<evidence type="ECO:0000256" key="1">
    <source>
        <dbReference type="SAM" id="Phobius"/>
    </source>
</evidence>
<feature type="transmembrane region" description="Helical" evidence="1">
    <location>
        <begin position="12"/>
        <end position="31"/>
    </location>
</feature>